<dbReference type="SMART" id="SM00257">
    <property type="entry name" value="LysM"/>
    <property type="match status" value="2"/>
</dbReference>
<dbReference type="CDD" id="cd16894">
    <property type="entry name" value="MltD-like"/>
    <property type="match status" value="1"/>
</dbReference>
<dbReference type="InterPro" id="IPR018392">
    <property type="entry name" value="LysM"/>
</dbReference>
<dbReference type="GO" id="GO:0008933">
    <property type="term" value="F:peptidoglycan lytic transglycosylase activity"/>
    <property type="evidence" value="ECO:0007669"/>
    <property type="project" value="InterPro"/>
</dbReference>
<dbReference type="SUPFAM" id="SSF53955">
    <property type="entry name" value="Lysozyme-like"/>
    <property type="match status" value="1"/>
</dbReference>
<reference evidence="4 5" key="1">
    <citation type="submission" date="2016-08" db="EMBL/GenBank/DDBJ databases">
        <title>Identification and validation of antigenic proteins from Pajaroellobacter abortibovis using de-novo genome sequence assembly and reverse vaccinology.</title>
        <authorList>
            <person name="Welly B.T."/>
            <person name="Miller M.R."/>
            <person name="Stott J.L."/>
            <person name="Blanchard M.T."/>
            <person name="Islas-Trejo A.D."/>
            <person name="O'Rourke S.M."/>
            <person name="Young A.E."/>
            <person name="Medrano J.F."/>
            <person name="Van Eenennaam A.L."/>
        </authorList>
    </citation>
    <scope>NUCLEOTIDE SEQUENCE [LARGE SCALE GENOMIC DNA]</scope>
    <source>
        <strain evidence="4 5">BTF92-0548A/99-0131</strain>
    </source>
</reference>
<proteinExistence type="inferred from homology"/>
<dbReference type="Gene3D" id="3.10.350.10">
    <property type="entry name" value="LysM domain"/>
    <property type="match status" value="2"/>
</dbReference>
<dbReference type="PROSITE" id="PS00922">
    <property type="entry name" value="TRANSGLYCOSYLASE"/>
    <property type="match status" value="1"/>
</dbReference>
<dbReference type="GO" id="GO:0016020">
    <property type="term" value="C:membrane"/>
    <property type="evidence" value="ECO:0007669"/>
    <property type="project" value="InterPro"/>
</dbReference>
<dbReference type="AlphaFoldDB" id="A0A1L6MY42"/>
<dbReference type="PANTHER" id="PTHR37423:SF2">
    <property type="entry name" value="MEMBRANE-BOUND LYTIC MUREIN TRANSGLYCOSYLASE C"/>
    <property type="match status" value="1"/>
</dbReference>
<feature type="domain" description="LysM" evidence="3">
    <location>
        <begin position="562"/>
        <end position="606"/>
    </location>
</feature>
<dbReference type="GO" id="GO:0000270">
    <property type="term" value="P:peptidoglycan metabolic process"/>
    <property type="evidence" value="ECO:0007669"/>
    <property type="project" value="InterPro"/>
</dbReference>
<dbReference type="Proteomes" id="UP000185544">
    <property type="component" value="Chromosome"/>
</dbReference>
<feature type="compositionally biased region" description="Low complexity" evidence="2">
    <location>
        <begin position="58"/>
        <end position="70"/>
    </location>
</feature>
<name>A0A1L6MY42_9BACT</name>
<sequence length="716" mass="79903">MSYEGWLLIKKVQTLLMFFGCAVISGSAASEQAKGARGMEVRARVHESQNKGRKPLPVKKGGPPSSPGVLAVPFSSLAAPKKSFPPVPSHASKPDTKGKQGVAKEQQGVVRPVDTYVCREVASVPPSHEEEKFGVESPELRSLREAEREMFPPAAAPPGFPWPSEISIPQGAQWPRLESRGAPPFLDLKDSLWSSKAGKDRSWLRKLRVPSLPVQWDPRVIRYLEFYRYDPRGRTVFANLFQRAGRYRDLIQRALRRRNLPEDLMWLAMIESGFDPLARSPAGAVGLWQFSKQTAKSYGLACNRWVDERLNVVLSTEVALDFLTDLQKRFGLWELAFAAYNMGYVGMTQVIRKYNTNDFWMLSRLEGALPWETALYVPKIIATAIVAHNVDTFGYSALRMEPPVLADLISVPLATPLQSIAAGAGCTVKEIRHLNPQILTNRVPPVSSGNVDFYMMRVPVGRGDRVARHLASLPSSRYLLEVYTVRLGESLEQIAEDRKIPLSTLMELNGIAPGGVVRSGDTLIVPRRSVTSSPFPFHPVSSPKATVVVPPDVFIYPDRKRVFYRVLVGDVPQTIAEAFGVSLEDLWRWNRLDPSACLQEGMTLQLFVHPTVDLSRVRFLQEQEVDVIANNTEEFFAHFEGKKSRKRIGVRAKPQETIAMIGKRYGLSPGSMERINHRSRSERLKGGEIVIVYVPTSKKGDPPLKVNVLGGSYSNE</sequence>
<dbReference type="InterPro" id="IPR036779">
    <property type="entry name" value="LysM_dom_sf"/>
</dbReference>
<comment type="similarity">
    <text evidence="1">Belongs to the transglycosylase Slt family.</text>
</comment>
<dbReference type="Pfam" id="PF01464">
    <property type="entry name" value="SLT"/>
    <property type="match status" value="1"/>
</dbReference>
<dbReference type="InterPro" id="IPR000189">
    <property type="entry name" value="Transglyc_AS"/>
</dbReference>
<feature type="compositionally biased region" description="Basic and acidic residues" evidence="2">
    <location>
        <begin position="37"/>
        <end position="50"/>
    </location>
</feature>
<accession>A0A1L6MY42</accession>
<dbReference type="STRING" id="1882918.BCY86_07235"/>
<gene>
    <name evidence="4" type="ORF">BCY86_07235</name>
</gene>
<protein>
    <recommendedName>
        <fullName evidence="3">LysM domain-containing protein</fullName>
    </recommendedName>
</protein>
<evidence type="ECO:0000313" key="5">
    <source>
        <dbReference type="Proteomes" id="UP000185544"/>
    </source>
</evidence>
<feature type="domain" description="LysM" evidence="3">
    <location>
        <begin position="481"/>
        <end position="525"/>
    </location>
</feature>
<dbReference type="Pfam" id="PF01476">
    <property type="entry name" value="LysM"/>
    <property type="match status" value="2"/>
</dbReference>
<feature type="region of interest" description="Disordered" evidence="2">
    <location>
        <begin position="32"/>
        <end position="70"/>
    </location>
</feature>
<dbReference type="PROSITE" id="PS51782">
    <property type="entry name" value="LYSM"/>
    <property type="match status" value="2"/>
</dbReference>
<dbReference type="InterPro" id="IPR008258">
    <property type="entry name" value="Transglycosylase_SLT_dom_1"/>
</dbReference>
<dbReference type="PANTHER" id="PTHR37423">
    <property type="entry name" value="SOLUBLE LYTIC MUREIN TRANSGLYCOSYLASE-RELATED"/>
    <property type="match status" value="1"/>
</dbReference>
<dbReference type="OrthoDB" id="9815002at2"/>
<dbReference type="KEGG" id="pabo:BCY86_07235"/>
<dbReference type="CDD" id="cd00118">
    <property type="entry name" value="LysM"/>
    <property type="match status" value="2"/>
</dbReference>
<dbReference type="SUPFAM" id="SSF54106">
    <property type="entry name" value="LysM domain"/>
    <property type="match status" value="2"/>
</dbReference>
<dbReference type="InterPro" id="IPR023346">
    <property type="entry name" value="Lysozyme-like_dom_sf"/>
</dbReference>
<keyword evidence="5" id="KW-1185">Reference proteome</keyword>
<evidence type="ECO:0000256" key="1">
    <source>
        <dbReference type="ARBA" id="ARBA00007734"/>
    </source>
</evidence>
<dbReference type="EMBL" id="CP016908">
    <property type="protein sequence ID" value="APS00491.1"/>
    <property type="molecule type" value="Genomic_DNA"/>
</dbReference>
<organism evidence="4 5">
    <name type="scientific">Pajaroellobacter abortibovis</name>
    <dbReference type="NCBI Taxonomy" id="1882918"/>
    <lineage>
        <taxon>Bacteria</taxon>
        <taxon>Pseudomonadati</taxon>
        <taxon>Myxococcota</taxon>
        <taxon>Polyangia</taxon>
        <taxon>Polyangiales</taxon>
        <taxon>Polyangiaceae</taxon>
    </lineage>
</organism>
<feature type="region of interest" description="Disordered" evidence="2">
    <location>
        <begin position="82"/>
        <end position="106"/>
    </location>
</feature>
<evidence type="ECO:0000259" key="3">
    <source>
        <dbReference type="PROSITE" id="PS51782"/>
    </source>
</evidence>
<evidence type="ECO:0000313" key="4">
    <source>
        <dbReference type="EMBL" id="APS00491.1"/>
    </source>
</evidence>
<evidence type="ECO:0000256" key="2">
    <source>
        <dbReference type="SAM" id="MobiDB-lite"/>
    </source>
</evidence>
<dbReference type="Gene3D" id="1.10.530.10">
    <property type="match status" value="1"/>
</dbReference>